<organism evidence="2 3">
    <name type="scientific">Actinomycetospora straminea</name>
    <dbReference type="NCBI Taxonomy" id="663607"/>
    <lineage>
        <taxon>Bacteria</taxon>
        <taxon>Bacillati</taxon>
        <taxon>Actinomycetota</taxon>
        <taxon>Actinomycetes</taxon>
        <taxon>Pseudonocardiales</taxon>
        <taxon>Pseudonocardiaceae</taxon>
        <taxon>Actinomycetospora</taxon>
    </lineage>
</organism>
<reference evidence="3" key="1">
    <citation type="journal article" date="2019" name="Int. J. Syst. Evol. Microbiol.">
        <title>The Global Catalogue of Microorganisms (GCM) 10K type strain sequencing project: providing services to taxonomists for standard genome sequencing and annotation.</title>
        <authorList>
            <consortium name="The Broad Institute Genomics Platform"/>
            <consortium name="The Broad Institute Genome Sequencing Center for Infectious Disease"/>
            <person name="Wu L."/>
            <person name="Ma J."/>
        </authorList>
    </citation>
    <scope>NUCLEOTIDE SEQUENCE [LARGE SCALE GENOMIC DNA]</scope>
    <source>
        <strain evidence="3">JCM 17983</strain>
    </source>
</reference>
<gene>
    <name evidence="2" type="ORF">GCM10023203_33130</name>
</gene>
<dbReference type="EMBL" id="BAABHQ010000008">
    <property type="protein sequence ID" value="GAA4879834.1"/>
    <property type="molecule type" value="Genomic_DNA"/>
</dbReference>
<keyword evidence="3" id="KW-1185">Reference proteome</keyword>
<evidence type="ECO:0000313" key="3">
    <source>
        <dbReference type="Proteomes" id="UP001500457"/>
    </source>
</evidence>
<dbReference type="RefSeq" id="WP_345381187.1">
    <property type="nucleotide sequence ID" value="NZ_BAABHQ010000008.1"/>
</dbReference>
<feature type="transmembrane region" description="Helical" evidence="1">
    <location>
        <begin position="75"/>
        <end position="94"/>
    </location>
</feature>
<evidence type="ECO:0000313" key="2">
    <source>
        <dbReference type="EMBL" id="GAA4879834.1"/>
    </source>
</evidence>
<keyword evidence="1" id="KW-0472">Membrane</keyword>
<comment type="caution">
    <text evidence="2">The sequence shown here is derived from an EMBL/GenBank/DDBJ whole genome shotgun (WGS) entry which is preliminary data.</text>
</comment>
<protein>
    <recommendedName>
        <fullName evidence="4">DUF3040 family protein</fullName>
    </recommendedName>
</protein>
<feature type="transmembrane region" description="Helical" evidence="1">
    <location>
        <begin position="47"/>
        <end position="69"/>
    </location>
</feature>
<keyword evidence="1" id="KW-0812">Transmembrane</keyword>
<dbReference type="Proteomes" id="UP001500457">
    <property type="component" value="Unassembled WGS sequence"/>
</dbReference>
<evidence type="ECO:0000256" key="1">
    <source>
        <dbReference type="SAM" id="Phobius"/>
    </source>
</evidence>
<name>A0ABP9EK01_9PSEU</name>
<proteinExistence type="predicted"/>
<sequence>MNQPPALPPGDDQRPLDDREARAFDEIVQGYRRTARRRPAEPGAPRLRWRTVVLVLAAASVFALVTALLPAPANLWSPVVALVAVAIASVVWAVRAHRRDGRP</sequence>
<evidence type="ECO:0008006" key="4">
    <source>
        <dbReference type="Google" id="ProtNLM"/>
    </source>
</evidence>
<accession>A0ABP9EK01</accession>
<keyword evidence="1" id="KW-1133">Transmembrane helix</keyword>